<protein>
    <submittedName>
        <fullName evidence="2">Uncharacterized protein</fullName>
    </submittedName>
</protein>
<accession>A0AAD3RZR6</accession>
<feature type="signal peptide" evidence="1">
    <location>
        <begin position="1"/>
        <end position="25"/>
    </location>
</feature>
<feature type="chain" id="PRO_5041984809" evidence="1">
    <location>
        <begin position="26"/>
        <end position="85"/>
    </location>
</feature>
<keyword evidence="3" id="KW-1185">Reference proteome</keyword>
<dbReference type="AlphaFoldDB" id="A0AAD3RZR6"/>
<proteinExistence type="predicted"/>
<dbReference type="PANTHER" id="PTHR33474:SF2">
    <property type="entry name" value="TRANSMEMBRANE PROTEIN"/>
    <property type="match status" value="1"/>
</dbReference>
<evidence type="ECO:0000313" key="2">
    <source>
        <dbReference type="EMBL" id="GMH01733.1"/>
    </source>
</evidence>
<evidence type="ECO:0000256" key="1">
    <source>
        <dbReference type="SAM" id="SignalP"/>
    </source>
</evidence>
<gene>
    <name evidence="2" type="ORF">Nepgr_003572</name>
</gene>
<sequence>MSLNALHLFAIILACSHLIASNAMAMPRDRQVFHESQEIVASENMKQISEEATKDDFIEGRMDFHVNDYAPTGANPYHTPKLPHV</sequence>
<keyword evidence="1" id="KW-0732">Signal</keyword>
<reference evidence="2" key="1">
    <citation type="submission" date="2023-05" db="EMBL/GenBank/DDBJ databases">
        <title>Nepenthes gracilis genome sequencing.</title>
        <authorList>
            <person name="Fukushima K."/>
        </authorList>
    </citation>
    <scope>NUCLEOTIDE SEQUENCE</scope>
    <source>
        <strain evidence="2">SING2019-196</strain>
    </source>
</reference>
<dbReference type="Proteomes" id="UP001279734">
    <property type="component" value="Unassembled WGS sequence"/>
</dbReference>
<dbReference type="EMBL" id="BSYO01000003">
    <property type="protein sequence ID" value="GMH01733.1"/>
    <property type="molecule type" value="Genomic_DNA"/>
</dbReference>
<comment type="caution">
    <text evidence="2">The sequence shown here is derived from an EMBL/GenBank/DDBJ whole genome shotgun (WGS) entry which is preliminary data.</text>
</comment>
<evidence type="ECO:0000313" key="3">
    <source>
        <dbReference type="Proteomes" id="UP001279734"/>
    </source>
</evidence>
<organism evidence="2 3">
    <name type="scientific">Nepenthes gracilis</name>
    <name type="common">Slender pitcher plant</name>
    <dbReference type="NCBI Taxonomy" id="150966"/>
    <lineage>
        <taxon>Eukaryota</taxon>
        <taxon>Viridiplantae</taxon>
        <taxon>Streptophyta</taxon>
        <taxon>Embryophyta</taxon>
        <taxon>Tracheophyta</taxon>
        <taxon>Spermatophyta</taxon>
        <taxon>Magnoliopsida</taxon>
        <taxon>eudicotyledons</taxon>
        <taxon>Gunneridae</taxon>
        <taxon>Pentapetalae</taxon>
        <taxon>Caryophyllales</taxon>
        <taxon>Nepenthaceae</taxon>
        <taxon>Nepenthes</taxon>
    </lineage>
</organism>
<dbReference type="PANTHER" id="PTHR33474">
    <property type="entry name" value="TRANSMEMBRANE PROTEIN"/>
    <property type="match status" value="1"/>
</dbReference>
<name>A0AAD3RZR6_NEPGR</name>